<keyword evidence="2" id="KW-0732">Signal</keyword>
<accession>A0A023FSM5</accession>
<evidence type="ECO:0000256" key="1">
    <source>
        <dbReference type="SAM" id="MobiDB-lite"/>
    </source>
</evidence>
<proteinExistence type="evidence at transcript level"/>
<reference evidence="3" key="1">
    <citation type="submission" date="2014-03" db="EMBL/GenBank/DDBJ databases">
        <title>The sialotranscriptome of Amblyomma triste, Amblyomma parvum and Amblyomma cajennense ticks, uncovered by 454-based RNA-seq.</title>
        <authorList>
            <person name="Garcia G.R."/>
            <person name="Gardinassi L.G."/>
            <person name="Ribeiro J.M."/>
            <person name="Anatrielo E."/>
            <person name="Ferreira B.R."/>
            <person name="Moreira H.N."/>
            <person name="Mafra C."/>
            <person name="Olegario M.M."/>
            <person name="Szabo P.J."/>
            <person name="Miranda-Santos I.K."/>
            <person name="Maruyama S.R."/>
        </authorList>
    </citation>
    <scope>NUCLEOTIDE SEQUENCE</scope>
    <source>
        <strain evidence="3">Araguapaz</strain>
        <tissue evidence="3">Salivary glands</tissue>
    </source>
</reference>
<evidence type="ECO:0000256" key="2">
    <source>
        <dbReference type="SAM" id="SignalP"/>
    </source>
</evidence>
<feature type="region of interest" description="Disordered" evidence="1">
    <location>
        <begin position="38"/>
        <end position="180"/>
    </location>
</feature>
<feature type="compositionally biased region" description="Basic residues" evidence="1">
    <location>
        <begin position="160"/>
        <end position="180"/>
    </location>
</feature>
<organism evidence="3">
    <name type="scientific">Amblyomma parvum</name>
    <name type="common">South American tick</name>
    <dbReference type="NCBI Taxonomy" id="251391"/>
    <lineage>
        <taxon>Eukaryota</taxon>
        <taxon>Metazoa</taxon>
        <taxon>Ecdysozoa</taxon>
        <taxon>Arthropoda</taxon>
        <taxon>Chelicerata</taxon>
        <taxon>Arachnida</taxon>
        <taxon>Acari</taxon>
        <taxon>Parasitiformes</taxon>
        <taxon>Ixodida</taxon>
        <taxon>Ixodoidea</taxon>
        <taxon>Ixodidae</taxon>
        <taxon>Amblyomminae</taxon>
        <taxon>Amblyomma</taxon>
    </lineage>
</organism>
<name>A0A023FSM5_AMBPA</name>
<feature type="compositionally biased region" description="Basic and acidic residues" evidence="1">
    <location>
        <begin position="44"/>
        <end position="55"/>
    </location>
</feature>
<evidence type="ECO:0000313" key="3">
    <source>
        <dbReference type="EMBL" id="JAC24856.1"/>
    </source>
</evidence>
<dbReference type="EMBL" id="GBBL01002464">
    <property type="protein sequence ID" value="JAC24856.1"/>
    <property type="molecule type" value="mRNA"/>
</dbReference>
<feature type="chain" id="PRO_5001515909" evidence="2">
    <location>
        <begin position="29"/>
        <end position="180"/>
    </location>
</feature>
<dbReference type="AlphaFoldDB" id="A0A023FSM5"/>
<sequence length="180" mass="18791">MAKAPGISWLQLPVTVLLLISHLHPVLSNAQECPEEPCVNAEEESYHVEETDDYGKGSSSQSGLAIAESVASGLGGMAPQGPFQAQRTPITQQQPASPASVSTTKDASASTRTASKSSAQSSVSQQGSASKKTAAVKSTSARKPAATPPKPAPLRVASSGHKKQSRPRVKRAAVRRRRGR</sequence>
<feature type="compositionally biased region" description="Low complexity" evidence="1">
    <location>
        <begin position="102"/>
        <end position="145"/>
    </location>
</feature>
<feature type="signal peptide" evidence="2">
    <location>
        <begin position="1"/>
        <end position="28"/>
    </location>
</feature>
<feature type="compositionally biased region" description="Polar residues" evidence="1">
    <location>
        <begin position="83"/>
        <end position="101"/>
    </location>
</feature>
<protein>
    <submittedName>
        <fullName evidence="3">Putative secreted mucin</fullName>
    </submittedName>
</protein>